<dbReference type="OrthoDB" id="444127at2759"/>
<name>B4MA10_DROVI</name>
<dbReference type="NCBIfam" id="TIGR01549">
    <property type="entry name" value="HAD-SF-IA-v1"/>
    <property type="match status" value="1"/>
</dbReference>
<dbReference type="InterPro" id="IPR011949">
    <property type="entry name" value="HAD-SF_hydro_IA_REG-2-like"/>
</dbReference>
<dbReference type="HOGENOM" id="CLU_045011_8_0_1"/>
<dbReference type="Gene3D" id="1.10.150.720">
    <property type="entry name" value="Haloacid dehalogenase-like hydrolase"/>
    <property type="match status" value="1"/>
</dbReference>
<protein>
    <submittedName>
        <fullName evidence="1">Uncharacterized protein</fullName>
        <ecNumber evidence="1">3.-.-.-</ecNumber>
    </submittedName>
</protein>
<gene>
    <name evidence="1" type="primary">Dvir\GJ15763</name>
    <name evidence="1" type="ORF">Dvir_GJ15763</name>
</gene>
<dbReference type="GO" id="GO:0016787">
    <property type="term" value="F:hydrolase activity"/>
    <property type="evidence" value="ECO:0007669"/>
    <property type="project" value="UniProtKB-KW"/>
</dbReference>
<dbReference type="PhylomeDB" id="B4MA10"/>
<dbReference type="EC" id="3.-.-.-" evidence="1"/>
<dbReference type="PRINTS" id="PR00413">
    <property type="entry name" value="HADHALOGNASE"/>
</dbReference>
<dbReference type="SFLD" id="SFLDS00003">
    <property type="entry name" value="Haloacid_Dehalogenase"/>
    <property type="match status" value="1"/>
</dbReference>
<dbReference type="InterPro" id="IPR023214">
    <property type="entry name" value="HAD_sf"/>
</dbReference>
<dbReference type="EMBL" id="CH940655">
    <property type="protein sequence ID" value="EDW66069.1"/>
    <property type="molecule type" value="Genomic_DNA"/>
</dbReference>
<sequence length="251" mass="28209">MPLTAQFVRNLQRFRLVTFDVTDTLLRLKEPTKQYAETAEACGISGINRAQLERCFRQQFKLMSRTHTNFGRCTPHMNWQSWWHQVVINTFTCADASLSKAQLQTVAEQLLLIFRTSACWTHIEGATAFVQRVREAGKCVGIISNFDPSLHQVLSAMGFNDKFDFILNSYDAGAMKPDPAIFQLALQGRNIAPAQALHIGNQLDMDYTGARNSGWSSLLVQQKQPDPAAAGHTYASLAEMLQALETRQIAW</sequence>
<dbReference type="SMR" id="B4MA10"/>
<dbReference type="STRING" id="7244.B4MA10"/>
<dbReference type="InterPro" id="IPR044924">
    <property type="entry name" value="HAD-SF_hydro_IA_REG-2-like_cap"/>
</dbReference>
<dbReference type="InParanoid" id="B4MA10"/>
<dbReference type="CDD" id="cd16415">
    <property type="entry name" value="HAD_dREG-2_like"/>
    <property type="match status" value="1"/>
</dbReference>
<dbReference type="InterPro" id="IPR051828">
    <property type="entry name" value="HAD-like_hydrolase_domain"/>
</dbReference>
<keyword evidence="2" id="KW-1185">Reference proteome</keyword>
<proteinExistence type="predicted"/>
<dbReference type="KEGG" id="dvi:6634532"/>
<organism evidence="1 2">
    <name type="scientific">Drosophila virilis</name>
    <name type="common">Fruit fly</name>
    <dbReference type="NCBI Taxonomy" id="7244"/>
    <lineage>
        <taxon>Eukaryota</taxon>
        <taxon>Metazoa</taxon>
        <taxon>Ecdysozoa</taxon>
        <taxon>Arthropoda</taxon>
        <taxon>Hexapoda</taxon>
        <taxon>Insecta</taxon>
        <taxon>Pterygota</taxon>
        <taxon>Neoptera</taxon>
        <taxon>Endopterygota</taxon>
        <taxon>Diptera</taxon>
        <taxon>Brachycera</taxon>
        <taxon>Muscomorpha</taxon>
        <taxon>Ephydroidea</taxon>
        <taxon>Drosophilidae</taxon>
        <taxon>Drosophila</taxon>
    </lineage>
</organism>
<dbReference type="Gene3D" id="3.40.50.1000">
    <property type="entry name" value="HAD superfamily/HAD-like"/>
    <property type="match status" value="1"/>
</dbReference>
<keyword evidence="1" id="KW-0378">Hydrolase</keyword>
<reference evidence="1 2" key="1">
    <citation type="journal article" date="2007" name="Nature">
        <title>Evolution of genes and genomes on the Drosophila phylogeny.</title>
        <authorList>
            <consortium name="Drosophila 12 Genomes Consortium"/>
            <person name="Clark A.G."/>
            <person name="Eisen M.B."/>
            <person name="Smith D.R."/>
            <person name="Bergman C.M."/>
            <person name="Oliver B."/>
            <person name="Markow T.A."/>
            <person name="Kaufman T.C."/>
            <person name="Kellis M."/>
            <person name="Gelbart W."/>
            <person name="Iyer V.N."/>
            <person name="Pollard D.A."/>
            <person name="Sackton T.B."/>
            <person name="Larracuente A.M."/>
            <person name="Singh N.D."/>
            <person name="Abad J.P."/>
            <person name="Abt D.N."/>
            <person name="Adryan B."/>
            <person name="Aguade M."/>
            <person name="Akashi H."/>
            <person name="Anderson W.W."/>
            <person name="Aquadro C.F."/>
            <person name="Ardell D.H."/>
            <person name="Arguello R."/>
            <person name="Artieri C.G."/>
            <person name="Barbash D.A."/>
            <person name="Barker D."/>
            <person name="Barsanti P."/>
            <person name="Batterham P."/>
            <person name="Batzoglou S."/>
            <person name="Begun D."/>
            <person name="Bhutkar A."/>
            <person name="Blanco E."/>
            <person name="Bosak S.A."/>
            <person name="Bradley R.K."/>
            <person name="Brand A.D."/>
            <person name="Brent M.R."/>
            <person name="Brooks A.N."/>
            <person name="Brown R.H."/>
            <person name="Butlin R.K."/>
            <person name="Caggese C."/>
            <person name="Calvi B.R."/>
            <person name="Bernardo de Carvalho A."/>
            <person name="Caspi A."/>
            <person name="Castrezana S."/>
            <person name="Celniker S.E."/>
            <person name="Chang J.L."/>
            <person name="Chapple C."/>
            <person name="Chatterji S."/>
            <person name="Chinwalla A."/>
            <person name="Civetta A."/>
            <person name="Clifton S.W."/>
            <person name="Comeron J.M."/>
            <person name="Costello J.C."/>
            <person name="Coyne J.A."/>
            <person name="Daub J."/>
            <person name="David R.G."/>
            <person name="Delcher A.L."/>
            <person name="Delehaunty K."/>
            <person name="Do C.B."/>
            <person name="Ebling H."/>
            <person name="Edwards K."/>
            <person name="Eickbush T."/>
            <person name="Evans J.D."/>
            <person name="Filipski A."/>
            <person name="Findeiss S."/>
            <person name="Freyhult E."/>
            <person name="Fulton L."/>
            <person name="Fulton R."/>
            <person name="Garcia A.C."/>
            <person name="Gardiner A."/>
            <person name="Garfield D.A."/>
            <person name="Garvin B.E."/>
            <person name="Gibson G."/>
            <person name="Gilbert D."/>
            <person name="Gnerre S."/>
            <person name="Godfrey J."/>
            <person name="Good R."/>
            <person name="Gotea V."/>
            <person name="Gravely B."/>
            <person name="Greenberg A.J."/>
            <person name="Griffiths-Jones S."/>
            <person name="Gross S."/>
            <person name="Guigo R."/>
            <person name="Gustafson E.A."/>
            <person name="Haerty W."/>
            <person name="Hahn M.W."/>
            <person name="Halligan D.L."/>
            <person name="Halpern A.L."/>
            <person name="Halter G.M."/>
            <person name="Han M.V."/>
            <person name="Heger A."/>
            <person name="Hillier L."/>
            <person name="Hinrichs A.S."/>
            <person name="Holmes I."/>
            <person name="Hoskins R.A."/>
            <person name="Hubisz M.J."/>
            <person name="Hultmark D."/>
            <person name="Huntley M.A."/>
            <person name="Jaffe D.B."/>
            <person name="Jagadeeshan S."/>
            <person name="Jeck W.R."/>
            <person name="Johnson J."/>
            <person name="Jones C.D."/>
            <person name="Jordan W.C."/>
            <person name="Karpen G.H."/>
            <person name="Kataoka E."/>
            <person name="Keightley P.D."/>
            <person name="Kheradpour P."/>
            <person name="Kirkness E.F."/>
            <person name="Koerich L.B."/>
            <person name="Kristiansen K."/>
            <person name="Kudrna D."/>
            <person name="Kulathinal R.J."/>
            <person name="Kumar S."/>
            <person name="Kwok R."/>
            <person name="Lander E."/>
            <person name="Langley C.H."/>
            <person name="Lapoint R."/>
            <person name="Lazzaro B.P."/>
            <person name="Lee S.J."/>
            <person name="Levesque L."/>
            <person name="Li R."/>
            <person name="Lin C.F."/>
            <person name="Lin M.F."/>
            <person name="Lindblad-Toh K."/>
            <person name="Llopart A."/>
            <person name="Long M."/>
            <person name="Low L."/>
            <person name="Lozovsky E."/>
            <person name="Lu J."/>
            <person name="Luo M."/>
            <person name="Machado C.A."/>
            <person name="Makalowski W."/>
            <person name="Marzo M."/>
            <person name="Matsuda M."/>
            <person name="Matzkin L."/>
            <person name="McAllister B."/>
            <person name="McBride C.S."/>
            <person name="McKernan B."/>
            <person name="McKernan K."/>
            <person name="Mendez-Lago M."/>
            <person name="Minx P."/>
            <person name="Mollenhauer M.U."/>
            <person name="Montooth K."/>
            <person name="Mount S.M."/>
            <person name="Mu X."/>
            <person name="Myers E."/>
            <person name="Negre B."/>
            <person name="Newfeld S."/>
            <person name="Nielsen R."/>
            <person name="Noor M.A."/>
            <person name="O'Grady P."/>
            <person name="Pachter L."/>
            <person name="Papaceit M."/>
            <person name="Parisi M.J."/>
            <person name="Parisi M."/>
            <person name="Parts L."/>
            <person name="Pedersen J.S."/>
            <person name="Pesole G."/>
            <person name="Phillippy A.M."/>
            <person name="Ponting C.P."/>
            <person name="Pop M."/>
            <person name="Porcelli D."/>
            <person name="Powell J.R."/>
            <person name="Prohaska S."/>
            <person name="Pruitt K."/>
            <person name="Puig M."/>
            <person name="Quesneville H."/>
            <person name="Ram K.R."/>
            <person name="Rand D."/>
            <person name="Rasmussen M.D."/>
            <person name="Reed L.K."/>
            <person name="Reenan R."/>
            <person name="Reily A."/>
            <person name="Remington K.A."/>
            <person name="Rieger T.T."/>
            <person name="Ritchie M.G."/>
            <person name="Robin C."/>
            <person name="Rogers Y.H."/>
            <person name="Rohde C."/>
            <person name="Rozas J."/>
            <person name="Rubenfield M.J."/>
            <person name="Ruiz A."/>
            <person name="Russo S."/>
            <person name="Salzberg S.L."/>
            <person name="Sanchez-Gracia A."/>
            <person name="Saranga D.J."/>
            <person name="Sato H."/>
            <person name="Schaeffer S.W."/>
            <person name="Schatz M.C."/>
            <person name="Schlenke T."/>
            <person name="Schwartz R."/>
            <person name="Segarra C."/>
            <person name="Singh R.S."/>
            <person name="Sirot L."/>
            <person name="Sirota M."/>
            <person name="Sisneros N.B."/>
            <person name="Smith C.D."/>
            <person name="Smith T.F."/>
            <person name="Spieth J."/>
            <person name="Stage D.E."/>
            <person name="Stark A."/>
            <person name="Stephan W."/>
            <person name="Strausberg R.L."/>
            <person name="Strempel S."/>
            <person name="Sturgill D."/>
            <person name="Sutton G."/>
            <person name="Sutton G.G."/>
            <person name="Tao W."/>
            <person name="Teichmann S."/>
            <person name="Tobari Y.N."/>
            <person name="Tomimura Y."/>
            <person name="Tsolas J.M."/>
            <person name="Valente V.L."/>
            <person name="Venter E."/>
            <person name="Venter J.C."/>
            <person name="Vicario S."/>
            <person name="Vieira F.G."/>
            <person name="Vilella A.J."/>
            <person name="Villasante A."/>
            <person name="Walenz B."/>
            <person name="Wang J."/>
            <person name="Wasserman M."/>
            <person name="Watts T."/>
            <person name="Wilson D."/>
            <person name="Wilson R.K."/>
            <person name="Wing R.A."/>
            <person name="Wolfner M.F."/>
            <person name="Wong A."/>
            <person name="Wong G.K."/>
            <person name="Wu C.I."/>
            <person name="Wu G."/>
            <person name="Yamamoto D."/>
            <person name="Yang H.P."/>
            <person name="Yang S.P."/>
            <person name="Yorke J.A."/>
            <person name="Yoshida K."/>
            <person name="Zdobnov E."/>
            <person name="Zhang P."/>
            <person name="Zhang Y."/>
            <person name="Zimin A.V."/>
            <person name="Baldwin J."/>
            <person name="Abdouelleil A."/>
            <person name="Abdulkadir J."/>
            <person name="Abebe A."/>
            <person name="Abera B."/>
            <person name="Abreu J."/>
            <person name="Acer S.C."/>
            <person name="Aftuck L."/>
            <person name="Alexander A."/>
            <person name="An P."/>
            <person name="Anderson E."/>
            <person name="Anderson S."/>
            <person name="Arachi H."/>
            <person name="Azer M."/>
            <person name="Bachantsang P."/>
            <person name="Barry A."/>
            <person name="Bayul T."/>
            <person name="Berlin A."/>
            <person name="Bessette D."/>
            <person name="Bloom T."/>
            <person name="Blye J."/>
            <person name="Boguslavskiy L."/>
            <person name="Bonnet C."/>
            <person name="Boukhgalter B."/>
            <person name="Bourzgui I."/>
            <person name="Brown A."/>
            <person name="Cahill P."/>
            <person name="Channer S."/>
            <person name="Cheshatsang Y."/>
            <person name="Chuda L."/>
            <person name="Citroen M."/>
            <person name="Collymore A."/>
            <person name="Cooke P."/>
            <person name="Costello M."/>
            <person name="D'Aco K."/>
            <person name="Daza R."/>
            <person name="De Haan G."/>
            <person name="DeGray S."/>
            <person name="DeMaso C."/>
            <person name="Dhargay N."/>
            <person name="Dooley K."/>
            <person name="Dooley E."/>
            <person name="Doricent M."/>
            <person name="Dorje P."/>
            <person name="Dorjee K."/>
            <person name="Dupes A."/>
            <person name="Elong R."/>
            <person name="Falk J."/>
            <person name="Farina A."/>
            <person name="Faro S."/>
            <person name="Ferguson D."/>
            <person name="Fisher S."/>
            <person name="Foley C.D."/>
            <person name="Franke A."/>
            <person name="Friedrich D."/>
            <person name="Gadbois L."/>
            <person name="Gearin G."/>
            <person name="Gearin C.R."/>
            <person name="Giannoukos G."/>
            <person name="Goode T."/>
            <person name="Graham J."/>
            <person name="Grandbois E."/>
            <person name="Grewal S."/>
            <person name="Gyaltsen K."/>
            <person name="Hafez N."/>
            <person name="Hagos B."/>
            <person name="Hall J."/>
            <person name="Henson C."/>
            <person name="Hollinger A."/>
            <person name="Honan T."/>
            <person name="Huard M.D."/>
            <person name="Hughes L."/>
            <person name="Hurhula B."/>
            <person name="Husby M.E."/>
            <person name="Kamat A."/>
            <person name="Kanga B."/>
            <person name="Kashin S."/>
            <person name="Khazanovich D."/>
            <person name="Kisner P."/>
            <person name="Lance K."/>
            <person name="Lara M."/>
            <person name="Lee W."/>
            <person name="Lennon N."/>
            <person name="Letendre F."/>
            <person name="LeVine R."/>
            <person name="Lipovsky A."/>
            <person name="Liu X."/>
            <person name="Liu J."/>
            <person name="Liu S."/>
            <person name="Lokyitsang T."/>
            <person name="Lokyitsang Y."/>
            <person name="Lubonja R."/>
            <person name="Lui A."/>
            <person name="MacDonald P."/>
            <person name="Magnisalis V."/>
            <person name="Maru K."/>
            <person name="Matthews C."/>
            <person name="McCusker W."/>
            <person name="McDonough S."/>
            <person name="Mehta T."/>
            <person name="Meldrim J."/>
            <person name="Meneus L."/>
            <person name="Mihai O."/>
            <person name="Mihalev A."/>
            <person name="Mihova T."/>
            <person name="Mittelman R."/>
            <person name="Mlenga V."/>
            <person name="Montmayeur A."/>
            <person name="Mulrain L."/>
            <person name="Navidi A."/>
            <person name="Naylor J."/>
            <person name="Negash T."/>
            <person name="Nguyen T."/>
            <person name="Nguyen N."/>
            <person name="Nicol R."/>
            <person name="Norbu C."/>
            <person name="Norbu N."/>
            <person name="Novod N."/>
            <person name="O'Neill B."/>
            <person name="Osman S."/>
            <person name="Markiewicz E."/>
            <person name="Oyono O.L."/>
            <person name="Patti C."/>
            <person name="Phunkhang P."/>
            <person name="Pierre F."/>
            <person name="Priest M."/>
            <person name="Raghuraman S."/>
            <person name="Rege F."/>
            <person name="Reyes R."/>
            <person name="Rise C."/>
            <person name="Rogov P."/>
            <person name="Ross K."/>
            <person name="Ryan E."/>
            <person name="Settipalli S."/>
            <person name="Shea T."/>
            <person name="Sherpa N."/>
            <person name="Shi L."/>
            <person name="Shih D."/>
            <person name="Sparrow T."/>
            <person name="Spaulding J."/>
            <person name="Stalker J."/>
            <person name="Stange-Thomann N."/>
            <person name="Stavropoulos S."/>
            <person name="Stone C."/>
            <person name="Strader C."/>
            <person name="Tesfaye S."/>
            <person name="Thomson T."/>
            <person name="Thoulutsang Y."/>
            <person name="Thoulutsang D."/>
            <person name="Topham K."/>
            <person name="Topping I."/>
            <person name="Tsamla T."/>
            <person name="Vassiliev H."/>
            <person name="Vo A."/>
            <person name="Wangchuk T."/>
            <person name="Wangdi T."/>
            <person name="Weiand M."/>
            <person name="Wilkinson J."/>
            <person name="Wilson A."/>
            <person name="Yadav S."/>
            <person name="Young G."/>
            <person name="Yu Q."/>
            <person name="Zembek L."/>
            <person name="Zhong D."/>
            <person name="Zimmer A."/>
            <person name="Zwirko Z."/>
            <person name="Jaffe D.B."/>
            <person name="Alvarez P."/>
            <person name="Brockman W."/>
            <person name="Butler J."/>
            <person name="Chin C."/>
            <person name="Gnerre S."/>
            <person name="Grabherr M."/>
            <person name="Kleber M."/>
            <person name="Mauceli E."/>
            <person name="MacCallum I."/>
        </authorList>
    </citation>
    <scope>NUCLEOTIDE SEQUENCE [LARGE SCALE GENOMIC DNA]</scope>
    <source>
        <strain evidence="2">Tucson 15010-1051.87</strain>
    </source>
</reference>
<evidence type="ECO:0000313" key="1">
    <source>
        <dbReference type="EMBL" id="EDW66069.1"/>
    </source>
</evidence>
<dbReference type="eggNOG" id="KOG3085">
    <property type="taxonomic scope" value="Eukaryota"/>
</dbReference>
<dbReference type="PANTHER" id="PTHR46191:SF2">
    <property type="entry name" value="HALOACID DEHALOGENASE-LIKE HYDROLASE DOMAIN-CONTAINING PROTEIN 3"/>
    <property type="match status" value="1"/>
</dbReference>
<dbReference type="InterPro" id="IPR006439">
    <property type="entry name" value="HAD-SF_hydro_IA"/>
</dbReference>
<dbReference type="OMA" id="KCVGIIS"/>
<dbReference type="PANTHER" id="PTHR46191">
    <property type="match status" value="1"/>
</dbReference>
<dbReference type="InterPro" id="IPR036412">
    <property type="entry name" value="HAD-like_sf"/>
</dbReference>
<dbReference type="AlphaFoldDB" id="B4MA10"/>
<accession>B4MA10</accession>
<dbReference type="Proteomes" id="UP000008792">
    <property type="component" value="Unassembled WGS sequence"/>
</dbReference>
<evidence type="ECO:0000313" key="2">
    <source>
        <dbReference type="Proteomes" id="UP000008792"/>
    </source>
</evidence>
<dbReference type="GO" id="GO:0005634">
    <property type="term" value="C:nucleus"/>
    <property type="evidence" value="ECO:0007669"/>
    <property type="project" value="TreeGrafter"/>
</dbReference>
<dbReference type="SUPFAM" id="SSF56784">
    <property type="entry name" value="HAD-like"/>
    <property type="match status" value="1"/>
</dbReference>
<dbReference type="Pfam" id="PF00702">
    <property type="entry name" value="Hydrolase"/>
    <property type="match status" value="1"/>
</dbReference>
<dbReference type="SFLD" id="SFLDG01129">
    <property type="entry name" value="C1.5:_HAD__Beta-PGM__Phosphata"/>
    <property type="match status" value="1"/>
</dbReference>
<dbReference type="FunCoup" id="B4MA10">
    <property type="interactions" value="430"/>
</dbReference>
<dbReference type="NCBIfam" id="TIGR02252">
    <property type="entry name" value="DREG-2"/>
    <property type="match status" value="1"/>
</dbReference>